<reference evidence="2" key="1">
    <citation type="journal article" date="2019" name="Int. J. Syst. Evol. Microbiol.">
        <title>The Global Catalogue of Microorganisms (GCM) 10K type strain sequencing project: providing services to taxonomists for standard genome sequencing and annotation.</title>
        <authorList>
            <consortium name="The Broad Institute Genomics Platform"/>
            <consortium name="The Broad Institute Genome Sequencing Center for Infectious Disease"/>
            <person name="Wu L."/>
            <person name="Ma J."/>
        </authorList>
    </citation>
    <scope>NUCLEOTIDE SEQUENCE [LARGE SCALE GENOMIC DNA]</scope>
    <source>
        <strain evidence="2">JCM 18019</strain>
    </source>
</reference>
<accession>A0ABP9MU36</accession>
<evidence type="ECO:0000313" key="1">
    <source>
        <dbReference type="EMBL" id="GAA5100515.1"/>
    </source>
</evidence>
<name>A0ABP9MU36_9FLAO</name>
<gene>
    <name evidence="1" type="ORF">GCM10023210_39120</name>
</gene>
<evidence type="ECO:0000313" key="2">
    <source>
        <dbReference type="Proteomes" id="UP001500353"/>
    </source>
</evidence>
<dbReference type="EMBL" id="BAABHX010000008">
    <property type="protein sequence ID" value="GAA5100515.1"/>
    <property type="molecule type" value="Genomic_DNA"/>
</dbReference>
<proteinExistence type="predicted"/>
<comment type="caution">
    <text evidence="1">The sequence shown here is derived from an EMBL/GenBank/DDBJ whole genome shotgun (WGS) entry which is preliminary data.</text>
</comment>
<organism evidence="1 2">
    <name type="scientific">Chryseobacterium ginsengisoli</name>
    <dbReference type="NCBI Taxonomy" id="363853"/>
    <lineage>
        <taxon>Bacteria</taxon>
        <taxon>Pseudomonadati</taxon>
        <taxon>Bacteroidota</taxon>
        <taxon>Flavobacteriia</taxon>
        <taxon>Flavobacteriales</taxon>
        <taxon>Weeksellaceae</taxon>
        <taxon>Chryseobacterium group</taxon>
        <taxon>Chryseobacterium</taxon>
    </lineage>
</organism>
<keyword evidence="2" id="KW-1185">Reference proteome</keyword>
<sequence length="334" mass="40324">MQKIDQIQNNLAIINIYNRHTLEKFMLGKNVIIYDEKENVIEKIKIIEHYAPITKEISDAFQKSGFLYVLTFNIFNGKADAKEVRIINYVDFIDKKNNYSEILLTDFKKVLSLIEQDLEDYVLDNSKTDPDNIKDLINNKILAQYYNSMTLFKQNYGTYEMVNSVFKDPVTFFIDIENMKKMSLLFNKAIASTIEKYKKYIDKNSAFYKKYKEEHKFILKSEKKNKKKFKEKKHEDNIEWKDIFKEKSTYKQFIKYAIKHIINRFIDYSFIFQKMKHHEIIHNYTHFKYIDWLRDNNFITDKDYEEFVKNAGFRSLSKSSSEQRENNFNNIFNL</sequence>
<protein>
    <submittedName>
        <fullName evidence="1">Uncharacterized protein</fullName>
    </submittedName>
</protein>
<dbReference type="Proteomes" id="UP001500353">
    <property type="component" value="Unassembled WGS sequence"/>
</dbReference>
<dbReference type="RefSeq" id="WP_345207792.1">
    <property type="nucleotide sequence ID" value="NZ_BAABHX010000008.1"/>
</dbReference>